<dbReference type="STRING" id="1765967.BW247_07880"/>
<reference evidence="11 12" key="1">
    <citation type="submission" date="2017-01" db="EMBL/GenBank/DDBJ databases">
        <title>Draft sequence of Acidihalobacter ferrooxidans strain DSM 14175 (strain V8).</title>
        <authorList>
            <person name="Khaleque H.N."/>
            <person name="Ramsay J.P."/>
            <person name="Murphy R.J.T."/>
            <person name="Kaksonen A.H."/>
            <person name="Boxall N.J."/>
            <person name="Watkin E.L.J."/>
        </authorList>
    </citation>
    <scope>NUCLEOTIDE SEQUENCE [LARGE SCALE GENOMIC DNA]</scope>
    <source>
        <strain evidence="11 12">V8</strain>
    </source>
</reference>
<feature type="transmembrane region" description="Helical" evidence="10">
    <location>
        <begin position="127"/>
        <end position="148"/>
    </location>
</feature>
<dbReference type="EMBL" id="CP019434">
    <property type="protein sequence ID" value="APZ43021.1"/>
    <property type="molecule type" value="Genomic_DNA"/>
</dbReference>
<keyword evidence="6 10" id="KW-1133">Transmembrane helix</keyword>
<evidence type="ECO:0000256" key="7">
    <source>
        <dbReference type="ARBA" id="ARBA00023136"/>
    </source>
</evidence>
<dbReference type="NCBIfam" id="TIGR01400">
    <property type="entry name" value="fliR"/>
    <property type="match status" value="1"/>
</dbReference>
<feature type="transmembrane region" description="Helical" evidence="10">
    <location>
        <begin position="180"/>
        <end position="202"/>
    </location>
</feature>
<keyword evidence="4 10" id="KW-1003">Cell membrane</keyword>
<keyword evidence="11" id="KW-0969">Cilium</keyword>
<dbReference type="PANTHER" id="PTHR30065">
    <property type="entry name" value="FLAGELLAR BIOSYNTHETIC PROTEIN FLIR"/>
    <property type="match status" value="1"/>
</dbReference>
<name>A0A1P8UGW9_9GAMM</name>
<dbReference type="GO" id="GO:0009425">
    <property type="term" value="C:bacterial-type flagellum basal body"/>
    <property type="evidence" value="ECO:0007669"/>
    <property type="project" value="UniProtKB-SubCell"/>
</dbReference>
<evidence type="ECO:0000256" key="5">
    <source>
        <dbReference type="ARBA" id="ARBA00022692"/>
    </source>
</evidence>
<evidence type="ECO:0000256" key="10">
    <source>
        <dbReference type="RuleBase" id="RU362071"/>
    </source>
</evidence>
<gene>
    <name evidence="11" type="ORF">BW247_07880</name>
</gene>
<evidence type="ECO:0000256" key="8">
    <source>
        <dbReference type="ARBA" id="ARBA00023143"/>
    </source>
</evidence>
<dbReference type="InterPro" id="IPR006303">
    <property type="entry name" value="FliR"/>
</dbReference>
<evidence type="ECO:0000256" key="2">
    <source>
        <dbReference type="ARBA" id="ARBA00009772"/>
    </source>
</evidence>
<organism evidence="11 12">
    <name type="scientific">Acidihalobacter ferrooxydans</name>
    <dbReference type="NCBI Taxonomy" id="1765967"/>
    <lineage>
        <taxon>Bacteria</taxon>
        <taxon>Pseudomonadati</taxon>
        <taxon>Pseudomonadota</taxon>
        <taxon>Gammaproteobacteria</taxon>
        <taxon>Chromatiales</taxon>
        <taxon>Ectothiorhodospiraceae</taxon>
        <taxon>Acidihalobacter</taxon>
    </lineage>
</organism>
<evidence type="ECO:0000256" key="9">
    <source>
        <dbReference type="NCBIfam" id="TIGR01400"/>
    </source>
</evidence>
<keyword evidence="11" id="KW-0282">Flagellum</keyword>
<dbReference type="PRINTS" id="PR00953">
    <property type="entry name" value="TYPE3IMRPROT"/>
</dbReference>
<evidence type="ECO:0000256" key="4">
    <source>
        <dbReference type="ARBA" id="ARBA00022475"/>
    </source>
</evidence>
<feature type="transmembrane region" description="Helical" evidence="10">
    <location>
        <begin position="96"/>
        <end position="115"/>
    </location>
</feature>
<keyword evidence="11" id="KW-0966">Cell projection</keyword>
<keyword evidence="5 10" id="KW-0812">Transmembrane</keyword>
<dbReference type="Pfam" id="PF01311">
    <property type="entry name" value="Bac_export_1"/>
    <property type="match status" value="1"/>
</dbReference>
<keyword evidence="7 10" id="KW-0472">Membrane</keyword>
<keyword evidence="8 10" id="KW-0975">Bacterial flagellum</keyword>
<evidence type="ECO:0000256" key="6">
    <source>
        <dbReference type="ARBA" id="ARBA00022989"/>
    </source>
</evidence>
<feature type="transmembrane region" description="Helical" evidence="10">
    <location>
        <begin position="214"/>
        <end position="234"/>
    </location>
</feature>
<evidence type="ECO:0000256" key="1">
    <source>
        <dbReference type="ARBA" id="ARBA00002578"/>
    </source>
</evidence>
<dbReference type="KEGG" id="afy:BW247_07880"/>
<keyword evidence="12" id="KW-1185">Reference proteome</keyword>
<comment type="similarity">
    <text evidence="2 10">Belongs to the FliR/MopE/SpaR family.</text>
</comment>
<evidence type="ECO:0000256" key="3">
    <source>
        <dbReference type="ARBA" id="ARBA00021717"/>
    </source>
</evidence>
<dbReference type="GO" id="GO:0006605">
    <property type="term" value="P:protein targeting"/>
    <property type="evidence" value="ECO:0007669"/>
    <property type="project" value="UniProtKB-UniRule"/>
</dbReference>
<proteinExistence type="inferred from homology"/>
<dbReference type="PANTHER" id="PTHR30065:SF8">
    <property type="entry name" value="FLAGELLAR BIOSYNTHETIC PROTEIN FLIR"/>
    <property type="match status" value="1"/>
</dbReference>
<sequence>MLTLTTNEVTSWVGGVIWPFIRIGSMFVAAPIFGAGSVPVRVRLALALVLAWALQPYLPSVPPIDPVSLEGLLVSASQVLIGIVMGFILQMVFSAMVLAGQAIALSMGLGFAVFVDPQSGAQVPTVSQIYVILATLLFLSMNGQLMLIDMLVRSFRLMPVGPLMLSNNALWEIVTWGGTMYAAAMLVALPAVAALMLVNLAFGVITRAAPQLNIFAVGFPLTLMLGLVLIMFSLPTVLPRFTALFTQSFTLMFSVLGGH</sequence>
<dbReference type="InterPro" id="IPR002010">
    <property type="entry name" value="T3SS_IM_R"/>
</dbReference>
<dbReference type="AlphaFoldDB" id="A0A1P8UGW9"/>
<comment type="subcellular location">
    <subcellularLocation>
        <location evidence="10">Cell membrane</location>
        <topology evidence="10">Multi-pass membrane protein</topology>
    </subcellularLocation>
    <subcellularLocation>
        <location evidence="10">Bacterial flagellum basal body</location>
    </subcellularLocation>
</comment>
<evidence type="ECO:0000313" key="11">
    <source>
        <dbReference type="EMBL" id="APZ43021.1"/>
    </source>
</evidence>
<feature type="transmembrane region" description="Helical" evidence="10">
    <location>
        <begin position="40"/>
        <end position="59"/>
    </location>
</feature>
<accession>A0A1P8UGW9</accession>
<evidence type="ECO:0000313" key="12">
    <source>
        <dbReference type="Proteomes" id="UP000243807"/>
    </source>
</evidence>
<protein>
    <recommendedName>
        <fullName evidence="3 9">Flagellar biosynthetic protein FliR</fullName>
    </recommendedName>
</protein>
<dbReference type="GO" id="GO:0005886">
    <property type="term" value="C:plasma membrane"/>
    <property type="evidence" value="ECO:0007669"/>
    <property type="project" value="UniProtKB-SubCell"/>
</dbReference>
<dbReference type="Proteomes" id="UP000243807">
    <property type="component" value="Chromosome"/>
</dbReference>
<feature type="transmembrane region" description="Helical" evidence="10">
    <location>
        <begin position="12"/>
        <end position="33"/>
    </location>
</feature>
<dbReference type="RefSeq" id="WP_076836669.1">
    <property type="nucleotide sequence ID" value="NZ_CP019434.1"/>
</dbReference>
<dbReference type="GO" id="GO:0044780">
    <property type="term" value="P:bacterial-type flagellum assembly"/>
    <property type="evidence" value="ECO:0007669"/>
    <property type="project" value="UniProtKB-UniRule"/>
</dbReference>
<comment type="function">
    <text evidence="1 10">Role in flagellar biosynthesis.</text>
</comment>